<reference evidence="1 2" key="1">
    <citation type="journal article" date="2020" name="Microb. Genom.">
        <title>Genetic diversity of clinical and environmental Mucorales isolates obtained from an investigation of mucormycosis cases among solid organ transplant recipients.</title>
        <authorList>
            <person name="Nguyen M.H."/>
            <person name="Kaul D."/>
            <person name="Muto C."/>
            <person name="Cheng S.J."/>
            <person name="Richter R.A."/>
            <person name="Bruno V.M."/>
            <person name="Liu G."/>
            <person name="Beyhan S."/>
            <person name="Sundermann A.J."/>
            <person name="Mounaud S."/>
            <person name="Pasculle A.W."/>
            <person name="Nierman W.C."/>
            <person name="Driscoll E."/>
            <person name="Cumbie R."/>
            <person name="Clancy C.J."/>
            <person name="Dupont C.L."/>
        </authorList>
    </citation>
    <scope>NUCLEOTIDE SEQUENCE [LARGE SCALE GENOMIC DNA]</scope>
    <source>
        <strain evidence="1 2">GL24</strain>
    </source>
</reference>
<accession>A0A9P6YVR1</accession>
<sequence>MAHLDKVDEVTQALLSGTLGKNLDWNDHEYPVLSLVISNLAKTIELMGSVRRANTIDETELQLQKLANDLYPTKKVIVKGIIGA</sequence>
<dbReference type="Proteomes" id="UP000740926">
    <property type="component" value="Unassembled WGS sequence"/>
</dbReference>
<comment type="caution">
    <text evidence="1">The sequence shown here is derived from an EMBL/GenBank/DDBJ whole genome shotgun (WGS) entry which is preliminary data.</text>
</comment>
<gene>
    <name evidence="1" type="ORF">G6F50_010012</name>
</gene>
<name>A0A9P6YVR1_9FUNG</name>
<dbReference type="EMBL" id="JAANIU010002092">
    <property type="protein sequence ID" value="KAG1565506.1"/>
    <property type="molecule type" value="Genomic_DNA"/>
</dbReference>
<evidence type="ECO:0000313" key="1">
    <source>
        <dbReference type="EMBL" id="KAG1565506.1"/>
    </source>
</evidence>
<protein>
    <submittedName>
        <fullName evidence="1">Uncharacterized protein</fullName>
    </submittedName>
</protein>
<organism evidence="1 2">
    <name type="scientific">Rhizopus delemar</name>
    <dbReference type="NCBI Taxonomy" id="936053"/>
    <lineage>
        <taxon>Eukaryota</taxon>
        <taxon>Fungi</taxon>
        <taxon>Fungi incertae sedis</taxon>
        <taxon>Mucoromycota</taxon>
        <taxon>Mucoromycotina</taxon>
        <taxon>Mucoromycetes</taxon>
        <taxon>Mucorales</taxon>
        <taxon>Mucorineae</taxon>
        <taxon>Rhizopodaceae</taxon>
        <taxon>Rhizopus</taxon>
    </lineage>
</organism>
<evidence type="ECO:0000313" key="2">
    <source>
        <dbReference type="Proteomes" id="UP000740926"/>
    </source>
</evidence>
<keyword evidence="2" id="KW-1185">Reference proteome</keyword>
<dbReference type="AlphaFoldDB" id="A0A9P6YVR1"/>
<proteinExistence type="predicted"/>